<keyword evidence="4" id="KW-0732">Signal</keyword>
<evidence type="ECO:0000256" key="7">
    <source>
        <dbReference type="ARBA" id="ARBA00023136"/>
    </source>
</evidence>
<accession>A0ABR2CPN2</accession>
<evidence type="ECO:0000256" key="2">
    <source>
        <dbReference type="ARBA" id="ARBA00022614"/>
    </source>
</evidence>
<dbReference type="Proteomes" id="UP001472677">
    <property type="component" value="Unassembled WGS sequence"/>
</dbReference>
<dbReference type="EMBL" id="JBBPBM010000046">
    <property type="protein sequence ID" value="KAK8521701.1"/>
    <property type="molecule type" value="Genomic_DNA"/>
</dbReference>
<feature type="domain" description="Leucine-rich repeat-containing N-terminal plant-type" evidence="10">
    <location>
        <begin position="48"/>
        <end position="86"/>
    </location>
</feature>
<name>A0ABR2CPN2_9ROSI</name>
<keyword evidence="9" id="KW-0325">Glycoprotein</keyword>
<keyword evidence="8" id="KW-0675">Receptor</keyword>
<dbReference type="Pfam" id="PF08263">
    <property type="entry name" value="LRRNT_2"/>
    <property type="match status" value="1"/>
</dbReference>
<keyword evidence="7" id="KW-0472">Membrane</keyword>
<evidence type="ECO:0000256" key="8">
    <source>
        <dbReference type="ARBA" id="ARBA00023170"/>
    </source>
</evidence>
<comment type="caution">
    <text evidence="11">The sequence shown here is derived from an EMBL/GenBank/DDBJ whole genome shotgun (WGS) entry which is preliminary data.</text>
</comment>
<evidence type="ECO:0000313" key="11">
    <source>
        <dbReference type="EMBL" id="KAK8521701.1"/>
    </source>
</evidence>
<comment type="subcellular location">
    <subcellularLocation>
        <location evidence="1">Membrane</location>
        <topology evidence="1">Single-pass type I membrane protein</topology>
    </subcellularLocation>
</comment>
<protein>
    <recommendedName>
        <fullName evidence="10">Leucine-rich repeat-containing N-terminal plant-type domain-containing protein</fullName>
    </recommendedName>
</protein>
<dbReference type="InterPro" id="IPR046956">
    <property type="entry name" value="RLP23-like"/>
</dbReference>
<evidence type="ECO:0000256" key="3">
    <source>
        <dbReference type="ARBA" id="ARBA00022692"/>
    </source>
</evidence>
<evidence type="ECO:0000256" key="1">
    <source>
        <dbReference type="ARBA" id="ARBA00004479"/>
    </source>
</evidence>
<dbReference type="Gene3D" id="3.80.10.10">
    <property type="entry name" value="Ribonuclease Inhibitor"/>
    <property type="match status" value="1"/>
</dbReference>
<evidence type="ECO:0000256" key="9">
    <source>
        <dbReference type="ARBA" id="ARBA00023180"/>
    </source>
</evidence>
<keyword evidence="12" id="KW-1185">Reference proteome</keyword>
<evidence type="ECO:0000256" key="4">
    <source>
        <dbReference type="ARBA" id="ARBA00022729"/>
    </source>
</evidence>
<evidence type="ECO:0000313" key="12">
    <source>
        <dbReference type="Proteomes" id="UP001472677"/>
    </source>
</evidence>
<proteinExistence type="predicted"/>
<evidence type="ECO:0000256" key="6">
    <source>
        <dbReference type="ARBA" id="ARBA00022989"/>
    </source>
</evidence>
<organism evidence="11 12">
    <name type="scientific">Hibiscus sabdariffa</name>
    <name type="common">roselle</name>
    <dbReference type="NCBI Taxonomy" id="183260"/>
    <lineage>
        <taxon>Eukaryota</taxon>
        <taxon>Viridiplantae</taxon>
        <taxon>Streptophyta</taxon>
        <taxon>Embryophyta</taxon>
        <taxon>Tracheophyta</taxon>
        <taxon>Spermatophyta</taxon>
        <taxon>Magnoliopsida</taxon>
        <taxon>eudicotyledons</taxon>
        <taxon>Gunneridae</taxon>
        <taxon>Pentapetalae</taxon>
        <taxon>rosids</taxon>
        <taxon>malvids</taxon>
        <taxon>Malvales</taxon>
        <taxon>Malvaceae</taxon>
        <taxon>Malvoideae</taxon>
        <taxon>Hibiscus</taxon>
    </lineage>
</organism>
<sequence>MPLFSFFMKGRGTHFTFHLCLALQFVLIVVTSGMGFKNQSVTVRCIAAEKRALLDFKKGLINDENLLASWASEDGECCKRKGVGCNNTTGNVVMLDLRAQVTDDALSRSYSPIYGEIGSSIPARVKAVESLGPLF</sequence>
<dbReference type="InterPro" id="IPR013210">
    <property type="entry name" value="LRR_N_plant-typ"/>
</dbReference>
<keyword evidence="3" id="KW-0812">Transmembrane</keyword>
<evidence type="ECO:0000259" key="10">
    <source>
        <dbReference type="Pfam" id="PF08263"/>
    </source>
</evidence>
<evidence type="ECO:0000256" key="5">
    <source>
        <dbReference type="ARBA" id="ARBA00022737"/>
    </source>
</evidence>
<keyword evidence="2" id="KW-0433">Leucine-rich repeat</keyword>
<gene>
    <name evidence="11" type="ORF">V6N12_066289</name>
</gene>
<dbReference type="PANTHER" id="PTHR48063">
    <property type="entry name" value="LRR RECEPTOR-LIKE KINASE"/>
    <property type="match status" value="1"/>
</dbReference>
<dbReference type="InterPro" id="IPR032675">
    <property type="entry name" value="LRR_dom_sf"/>
</dbReference>
<keyword evidence="6" id="KW-1133">Transmembrane helix</keyword>
<keyword evidence="5" id="KW-0677">Repeat</keyword>
<reference evidence="11 12" key="1">
    <citation type="journal article" date="2024" name="G3 (Bethesda)">
        <title>Genome assembly of Hibiscus sabdariffa L. provides insights into metabolisms of medicinal natural products.</title>
        <authorList>
            <person name="Kim T."/>
        </authorList>
    </citation>
    <scope>NUCLEOTIDE SEQUENCE [LARGE SCALE GENOMIC DNA]</scope>
    <source>
        <strain evidence="11">TK-2024</strain>
        <tissue evidence="11">Old leaves</tissue>
    </source>
</reference>